<accession>A0A0D7BEG5</accession>
<keyword evidence="3" id="KW-1185">Reference proteome</keyword>
<dbReference type="AlphaFoldDB" id="A0A0D7BEG5"/>
<evidence type="ECO:0000313" key="3">
    <source>
        <dbReference type="Proteomes" id="UP000054007"/>
    </source>
</evidence>
<organism evidence="2 3">
    <name type="scientific">Cylindrobasidium torrendii FP15055 ss-10</name>
    <dbReference type="NCBI Taxonomy" id="1314674"/>
    <lineage>
        <taxon>Eukaryota</taxon>
        <taxon>Fungi</taxon>
        <taxon>Dikarya</taxon>
        <taxon>Basidiomycota</taxon>
        <taxon>Agaricomycotina</taxon>
        <taxon>Agaricomycetes</taxon>
        <taxon>Agaricomycetidae</taxon>
        <taxon>Agaricales</taxon>
        <taxon>Marasmiineae</taxon>
        <taxon>Physalacriaceae</taxon>
        <taxon>Cylindrobasidium</taxon>
    </lineage>
</organism>
<dbReference type="Proteomes" id="UP000054007">
    <property type="component" value="Unassembled WGS sequence"/>
</dbReference>
<feature type="transmembrane region" description="Helical" evidence="1">
    <location>
        <begin position="87"/>
        <end position="107"/>
    </location>
</feature>
<keyword evidence="1" id="KW-0812">Transmembrane</keyword>
<sequence>MSTIVPTPSVPLMDSRLSAASLYAGKVLYTIPEEATRCTRCQSARMSRLLLPVLTLFLVLVGLATLSCCGSHQWNHPAGLQVGDHKLYLAVILVGVAATGLMGLCLVSSALERKLCFDAEQHQACSDMACTQCAASTHSSTKF</sequence>
<name>A0A0D7BEG5_9AGAR</name>
<evidence type="ECO:0000313" key="2">
    <source>
        <dbReference type="EMBL" id="KIY67996.1"/>
    </source>
</evidence>
<protein>
    <submittedName>
        <fullName evidence="2">Uncharacterized protein</fullName>
    </submittedName>
</protein>
<dbReference type="EMBL" id="KN880512">
    <property type="protein sequence ID" value="KIY67996.1"/>
    <property type="molecule type" value="Genomic_DNA"/>
</dbReference>
<keyword evidence="1" id="KW-1133">Transmembrane helix</keyword>
<evidence type="ECO:0000256" key="1">
    <source>
        <dbReference type="SAM" id="Phobius"/>
    </source>
</evidence>
<feature type="transmembrane region" description="Helical" evidence="1">
    <location>
        <begin position="49"/>
        <end position="67"/>
    </location>
</feature>
<keyword evidence="1" id="KW-0472">Membrane</keyword>
<proteinExistence type="predicted"/>
<gene>
    <name evidence="2" type="ORF">CYLTODRAFT_490157</name>
</gene>
<reference evidence="2 3" key="1">
    <citation type="journal article" date="2015" name="Fungal Genet. Biol.">
        <title>Evolution of novel wood decay mechanisms in Agaricales revealed by the genome sequences of Fistulina hepatica and Cylindrobasidium torrendii.</title>
        <authorList>
            <person name="Floudas D."/>
            <person name="Held B.W."/>
            <person name="Riley R."/>
            <person name="Nagy L.G."/>
            <person name="Koehler G."/>
            <person name="Ransdell A.S."/>
            <person name="Younus H."/>
            <person name="Chow J."/>
            <person name="Chiniquy J."/>
            <person name="Lipzen A."/>
            <person name="Tritt A."/>
            <person name="Sun H."/>
            <person name="Haridas S."/>
            <person name="LaButti K."/>
            <person name="Ohm R.A."/>
            <person name="Kues U."/>
            <person name="Blanchette R.A."/>
            <person name="Grigoriev I.V."/>
            <person name="Minto R.E."/>
            <person name="Hibbett D.S."/>
        </authorList>
    </citation>
    <scope>NUCLEOTIDE SEQUENCE [LARGE SCALE GENOMIC DNA]</scope>
    <source>
        <strain evidence="2 3">FP15055 ss-10</strain>
    </source>
</reference>